<feature type="transmembrane region" description="Helical" evidence="1">
    <location>
        <begin position="20"/>
        <end position="36"/>
    </location>
</feature>
<dbReference type="Proteomes" id="UP000281771">
    <property type="component" value="Unassembled WGS sequence"/>
</dbReference>
<accession>A0A3P1VBH1</accession>
<dbReference type="EMBL" id="RQZA01000006">
    <property type="protein sequence ID" value="RRD31098.1"/>
    <property type="molecule type" value="Genomic_DNA"/>
</dbReference>
<dbReference type="STRING" id="1123309.GCA_000377005_01872"/>
<evidence type="ECO:0000313" key="2">
    <source>
        <dbReference type="EMBL" id="RRD31098.1"/>
    </source>
</evidence>
<organism evidence="2 3">
    <name type="scientific">Streptococcus minor</name>
    <dbReference type="NCBI Taxonomy" id="229549"/>
    <lineage>
        <taxon>Bacteria</taxon>
        <taxon>Bacillati</taxon>
        <taxon>Bacillota</taxon>
        <taxon>Bacilli</taxon>
        <taxon>Lactobacillales</taxon>
        <taxon>Streptococcaceae</taxon>
        <taxon>Streptococcus</taxon>
    </lineage>
</organism>
<keyword evidence="1" id="KW-0472">Membrane</keyword>
<keyword evidence="3" id="KW-1185">Reference proteome</keyword>
<gene>
    <name evidence="2" type="ORF">EII38_07420</name>
</gene>
<evidence type="ECO:0000256" key="1">
    <source>
        <dbReference type="SAM" id="Phobius"/>
    </source>
</evidence>
<sequence>MKTKWEEVLSQEIAIKYKAGIYSLCHLLYFALYLLSQQKNQIGLLQLAEIVLLAWIVNHLQVYLGDNFDEADQISVKWWFSAIICSIFYVLAASLLNWFEGDKLATLGFGFFQLFCYIGVYINNKIKRQIDSRQLNQQLQDFKKRRGNHHD</sequence>
<dbReference type="RefSeq" id="WP_018167792.1">
    <property type="nucleotide sequence ID" value="NZ_RQZA01000006.1"/>
</dbReference>
<comment type="caution">
    <text evidence="2">The sequence shown here is derived from an EMBL/GenBank/DDBJ whole genome shotgun (WGS) entry which is preliminary data.</text>
</comment>
<proteinExistence type="predicted"/>
<protein>
    <recommendedName>
        <fullName evidence="4">DUF3021 domain-containing protein</fullName>
    </recommendedName>
</protein>
<name>A0A3P1VBH1_9STRE</name>
<feature type="transmembrane region" description="Helical" evidence="1">
    <location>
        <begin position="42"/>
        <end position="64"/>
    </location>
</feature>
<keyword evidence="1" id="KW-0812">Transmembrane</keyword>
<keyword evidence="1" id="KW-1133">Transmembrane helix</keyword>
<evidence type="ECO:0008006" key="4">
    <source>
        <dbReference type="Google" id="ProtNLM"/>
    </source>
</evidence>
<feature type="transmembrane region" description="Helical" evidence="1">
    <location>
        <begin position="104"/>
        <end position="123"/>
    </location>
</feature>
<feature type="transmembrane region" description="Helical" evidence="1">
    <location>
        <begin position="76"/>
        <end position="98"/>
    </location>
</feature>
<reference evidence="2 3" key="1">
    <citation type="submission" date="2018-11" db="EMBL/GenBank/DDBJ databases">
        <title>Genomes From Bacteria Associated with the Canine Oral Cavity: a Test Case for Automated Genome-Based Taxonomic Assignment.</title>
        <authorList>
            <person name="Coil D.A."/>
            <person name="Jospin G."/>
            <person name="Darling A.E."/>
            <person name="Wallis C."/>
            <person name="Davis I.J."/>
            <person name="Harris S."/>
            <person name="Eisen J.A."/>
            <person name="Holcombe L.J."/>
            <person name="O'Flynn C."/>
        </authorList>
    </citation>
    <scope>NUCLEOTIDE SEQUENCE [LARGE SCALE GENOMIC DNA]</scope>
    <source>
        <strain evidence="2 3">OH4621_COT-116</strain>
    </source>
</reference>
<evidence type="ECO:0000313" key="3">
    <source>
        <dbReference type="Proteomes" id="UP000281771"/>
    </source>
</evidence>
<dbReference type="AlphaFoldDB" id="A0A3P1VBH1"/>